<dbReference type="PANTHER" id="PTHR43649:SF17">
    <property type="entry name" value="ABC TRANSPORTER SOLUTE BINDING PROTEIN-SUGAR TRANSPORT"/>
    <property type="match status" value="1"/>
</dbReference>
<dbReference type="SUPFAM" id="SSF53850">
    <property type="entry name" value="Periplasmic binding protein-like II"/>
    <property type="match status" value="1"/>
</dbReference>
<protein>
    <submittedName>
        <fullName evidence="4">Putative aldouronate transport system substrate-binding protein</fullName>
    </submittedName>
</protein>
<dbReference type="PROSITE" id="PS51257">
    <property type="entry name" value="PROKAR_LIPOPROTEIN"/>
    <property type="match status" value="1"/>
</dbReference>
<keyword evidence="5" id="KW-1185">Reference proteome</keyword>
<accession>A0A7W8M698</accession>
<comment type="caution">
    <text evidence="4">The sequence shown here is derived from an EMBL/GenBank/DDBJ whole genome shotgun (WGS) entry which is preliminary data.</text>
</comment>
<gene>
    <name evidence="4" type="ORF">HNP82_003249</name>
</gene>
<organism evidence="4 5">
    <name type="scientific">Catenibacillus scindens</name>
    <dbReference type="NCBI Taxonomy" id="673271"/>
    <lineage>
        <taxon>Bacteria</taxon>
        <taxon>Bacillati</taxon>
        <taxon>Bacillota</taxon>
        <taxon>Clostridia</taxon>
        <taxon>Lachnospirales</taxon>
        <taxon>Lachnospiraceae</taxon>
        <taxon>Catenibacillus</taxon>
    </lineage>
</organism>
<dbReference type="Gene3D" id="3.40.190.10">
    <property type="entry name" value="Periplasmic binding protein-like II"/>
    <property type="match status" value="2"/>
</dbReference>
<dbReference type="InterPro" id="IPR022627">
    <property type="entry name" value="DUF3502"/>
</dbReference>
<dbReference type="InterPro" id="IPR050490">
    <property type="entry name" value="Bact_solute-bd_prot1"/>
</dbReference>
<evidence type="ECO:0000313" key="4">
    <source>
        <dbReference type="EMBL" id="MBB5266093.1"/>
    </source>
</evidence>
<evidence type="ECO:0000256" key="2">
    <source>
        <dbReference type="SAM" id="SignalP"/>
    </source>
</evidence>
<feature type="region of interest" description="Disordered" evidence="1">
    <location>
        <begin position="28"/>
        <end position="70"/>
    </location>
</feature>
<sequence>MYKKWLFSALATSLLAAGICGCGQSESQESSAAGTDVSEESQTEAAGTEENGEASDLAQTDTASSQTGDYNVTWDDIEDVNVYYCSMGAASTGVQAVADEINKITEEYNIHVNLTQMDIGSYEQQVSLMMSSSEPVDLLITLPGGPCSFSAMTAQGQLMDITDLMEEYAPRTLEGIGDYMKGTVVNGDIYGVTCYQNFSSGIYIYMRTDVLEDLGMLEKAQNMTSFTEFEEILEAVKNSDQWGHLSGVGCKISALQTAYLDADNFADCTYADGLGDTQFMVAVDPTGEDTTVKLNYETEGYKKTFERFKSWCEKGYMYEDVGISAEMAGELVKSNVVFAYLVNSNNSPTSLASASVSCGTDMTAVKIMDMPISTASLTKFTWAVPTNSQAPEAAVTFLEMMFADSRIANLMTWGIEGVDYEIGEDGVAHYIPGNENPAYHGADYMAVNKFAVTPWEGSPANLNEIEEATMAAAPISPYLGFACDTSAVSTEIGMVTNIINEYDSQVGTGMADEAIYNEFIEKLKSSGADKIIAEYQAQLNEWLAQ</sequence>
<name>A0A7W8M698_9FIRM</name>
<dbReference type="PANTHER" id="PTHR43649">
    <property type="entry name" value="ARABINOSE-BINDING PROTEIN-RELATED"/>
    <property type="match status" value="1"/>
</dbReference>
<dbReference type="EMBL" id="JACHFW010000019">
    <property type="protein sequence ID" value="MBB5266093.1"/>
    <property type="molecule type" value="Genomic_DNA"/>
</dbReference>
<dbReference type="AlphaFoldDB" id="A0A7W8M698"/>
<feature type="compositionally biased region" description="Polar residues" evidence="1">
    <location>
        <begin position="57"/>
        <end position="70"/>
    </location>
</feature>
<evidence type="ECO:0000259" key="3">
    <source>
        <dbReference type="Pfam" id="PF12010"/>
    </source>
</evidence>
<dbReference type="RefSeq" id="WP_183776360.1">
    <property type="nucleotide sequence ID" value="NZ_JACHFW010000019.1"/>
</dbReference>
<keyword evidence="2" id="KW-0732">Signal</keyword>
<evidence type="ECO:0000313" key="5">
    <source>
        <dbReference type="Proteomes" id="UP000543642"/>
    </source>
</evidence>
<proteinExistence type="predicted"/>
<feature type="chain" id="PRO_5039458801" evidence="2">
    <location>
        <begin position="17"/>
        <end position="545"/>
    </location>
</feature>
<dbReference type="Pfam" id="PF12010">
    <property type="entry name" value="DUF3502"/>
    <property type="match status" value="1"/>
</dbReference>
<dbReference type="Proteomes" id="UP000543642">
    <property type="component" value="Unassembled WGS sequence"/>
</dbReference>
<dbReference type="InterPro" id="IPR006059">
    <property type="entry name" value="SBP"/>
</dbReference>
<feature type="signal peptide" evidence="2">
    <location>
        <begin position="1"/>
        <end position="16"/>
    </location>
</feature>
<dbReference type="Pfam" id="PF13416">
    <property type="entry name" value="SBP_bac_8"/>
    <property type="match status" value="1"/>
</dbReference>
<feature type="domain" description="DUF3502" evidence="3">
    <location>
        <begin position="477"/>
        <end position="544"/>
    </location>
</feature>
<evidence type="ECO:0000256" key="1">
    <source>
        <dbReference type="SAM" id="MobiDB-lite"/>
    </source>
</evidence>
<reference evidence="4 5" key="1">
    <citation type="submission" date="2020-08" db="EMBL/GenBank/DDBJ databases">
        <title>Genomic Encyclopedia of Type Strains, Phase IV (KMG-IV): sequencing the most valuable type-strain genomes for metagenomic binning, comparative biology and taxonomic classification.</title>
        <authorList>
            <person name="Goeker M."/>
        </authorList>
    </citation>
    <scope>NUCLEOTIDE SEQUENCE [LARGE SCALE GENOMIC DNA]</scope>
    <source>
        <strain evidence="4 5">DSM 106146</strain>
    </source>
</reference>